<organism evidence="1 2">
    <name type="scientific">Taklimakanibacter albus</name>
    <dbReference type="NCBI Taxonomy" id="2800327"/>
    <lineage>
        <taxon>Bacteria</taxon>
        <taxon>Pseudomonadati</taxon>
        <taxon>Pseudomonadota</taxon>
        <taxon>Alphaproteobacteria</taxon>
        <taxon>Hyphomicrobiales</taxon>
        <taxon>Aestuariivirgaceae</taxon>
        <taxon>Taklimakanibacter</taxon>
    </lineage>
</organism>
<dbReference type="Proteomes" id="UP000616151">
    <property type="component" value="Unassembled WGS sequence"/>
</dbReference>
<keyword evidence="2" id="KW-1185">Reference proteome</keyword>
<evidence type="ECO:0000313" key="1">
    <source>
        <dbReference type="EMBL" id="MBK1866751.1"/>
    </source>
</evidence>
<gene>
    <name evidence="1" type="ORF">JHL16_10330</name>
</gene>
<evidence type="ECO:0000313" key="2">
    <source>
        <dbReference type="Proteomes" id="UP000616151"/>
    </source>
</evidence>
<name>A0ACC5R2R2_9HYPH</name>
<comment type="caution">
    <text evidence="1">The sequence shown here is derived from an EMBL/GenBank/DDBJ whole genome shotgun (WGS) entry which is preliminary data.</text>
</comment>
<sequence>MTTGIHHVTLITRKVQANVDFYVGFLGLRLVKRTGGYEDATQLHLFYGDRSASPGSLITFLVWEDGAQGRAGHGQVGEIALAIDPMSLGFWLERALRFQLKAEGPVTEFGETVLRLRDPDGIVVKLVGSSLPANDPWQAPDIPAEHAIRRIRGVTILSEMPEETSAFLARHFGLHQSAREGAVTRLVTEAGDVIDIRDAHGFWPGIPGTGVADHVALRSPDMASLRQVEQGLARLNSSPTNVHDRNYFTSLYVREPAGTLLELATDGPGFTIDEPVESLGDRLFVPPQDQERAFDIKTILPQFSLPGDPRVIYRDLNFVHRFSTPETTDGSTIVLLHGTGGNESDLMPLARRIAPEAALLGVRGRSTEEGILRWFRRLSATSFDQADIRFEAEAFADFIGEAVKAYGLTPEKMTFLGYSNGANLLGAVMLLHPGQVTRAILLRPVMVLDKAPDADLKGSRVLMVSGASDPYRSLAPELEAALREGGADLDAHVIAAGHELTEHDLQFAAAWLR</sequence>
<reference evidence="1" key="1">
    <citation type="submission" date="2021-01" db="EMBL/GenBank/DDBJ databases">
        <authorList>
            <person name="Sun Q."/>
        </authorList>
    </citation>
    <scope>NUCLEOTIDE SEQUENCE</scope>
    <source>
        <strain evidence="1">YIM B02566</strain>
    </source>
</reference>
<proteinExistence type="predicted"/>
<dbReference type="EMBL" id="JAENHL010000006">
    <property type="protein sequence ID" value="MBK1866751.1"/>
    <property type="molecule type" value="Genomic_DNA"/>
</dbReference>
<protein>
    <submittedName>
        <fullName evidence="1">VOC family protein</fullName>
    </submittedName>
</protein>
<accession>A0ACC5R2R2</accession>